<organism evidence="2 3">
    <name type="scientific">Lactuca virosa</name>
    <dbReference type="NCBI Taxonomy" id="75947"/>
    <lineage>
        <taxon>Eukaryota</taxon>
        <taxon>Viridiplantae</taxon>
        <taxon>Streptophyta</taxon>
        <taxon>Embryophyta</taxon>
        <taxon>Tracheophyta</taxon>
        <taxon>Spermatophyta</taxon>
        <taxon>Magnoliopsida</taxon>
        <taxon>eudicotyledons</taxon>
        <taxon>Gunneridae</taxon>
        <taxon>Pentapetalae</taxon>
        <taxon>asterids</taxon>
        <taxon>campanulids</taxon>
        <taxon>Asterales</taxon>
        <taxon>Asteraceae</taxon>
        <taxon>Cichorioideae</taxon>
        <taxon>Cichorieae</taxon>
        <taxon>Lactucinae</taxon>
        <taxon>Lactuca</taxon>
    </lineage>
</organism>
<sequence>MVVNNNSYPSFINTNNILKTRSDSYNFQKLNLFLPSLSFYRRHPPAIVAATNVRLITGSSESKLAPVYPSRYVSFTLTCNIIEQLHRFLCSSRSSNFHSCKGEVIMEQGNAVEQLYLICHGELI</sequence>
<gene>
    <name evidence="2" type="ORF">LVIROSA_LOCUS35393</name>
</gene>
<evidence type="ECO:0000259" key="1">
    <source>
        <dbReference type="PROSITE" id="PS50042"/>
    </source>
</evidence>
<name>A0AAU9PID0_9ASTR</name>
<dbReference type="EMBL" id="CAKMRJ010005634">
    <property type="protein sequence ID" value="CAH1449939.1"/>
    <property type="molecule type" value="Genomic_DNA"/>
</dbReference>
<protein>
    <recommendedName>
        <fullName evidence="1">Cyclic nucleotide-binding domain-containing protein</fullName>
    </recommendedName>
</protein>
<proteinExistence type="predicted"/>
<evidence type="ECO:0000313" key="2">
    <source>
        <dbReference type="EMBL" id="CAH1449939.1"/>
    </source>
</evidence>
<feature type="domain" description="Cyclic nucleotide-binding" evidence="1">
    <location>
        <begin position="102"/>
        <end position="124"/>
    </location>
</feature>
<dbReference type="Proteomes" id="UP001157418">
    <property type="component" value="Unassembled WGS sequence"/>
</dbReference>
<dbReference type="AlphaFoldDB" id="A0AAU9PID0"/>
<comment type="caution">
    <text evidence="2">The sequence shown here is derived from an EMBL/GenBank/DDBJ whole genome shotgun (WGS) entry which is preliminary data.</text>
</comment>
<dbReference type="InterPro" id="IPR000595">
    <property type="entry name" value="cNMP-bd_dom"/>
</dbReference>
<evidence type="ECO:0000313" key="3">
    <source>
        <dbReference type="Proteomes" id="UP001157418"/>
    </source>
</evidence>
<dbReference type="PROSITE" id="PS50042">
    <property type="entry name" value="CNMP_BINDING_3"/>
    <property type="match status" value="1"/>
</dbReference>
<accession>A0AAU9PID0</accession>
<reference evidence="2 3" key="1">
    <citation type="submission" date="2022-01" db="EMBL/GenBank/DDBJ databases">
        <authorList>
            <person name="Xiong W."/>
            <person name="Schranz E."/>
        </authorList>
    </citation>
    <scope>NUCLEOTIDE SEQUENCE [LARGE SCALE GENOMIC DNA]</scope>
</reference>
<keyword evidence="3" id="KW-1185">Reference proteome</keyword>